<evidence type="ECO:0000313" key="1">
    <source>
        <dbReference type="EMBL" id="VDM55471.1"/>
    </source>
</evidence>
<organism evidence="3">
    <name type="scientific">Angiostrongylus costaricensis</name>
    <name type="common">Nematode worm</name>
    <dbReference type="NCBI Taxonomy" id="334426"/>
    <lineage>
        <taxon>Eukaryota</taxon>
        <taxon>Metazoa</taxon>
        <taxon>Ecdysozoa</taxon>
        <taxon>Nematoda</taxon>
        <taxon>Chromadorea</taxon>
        <taxon>Rhabditida</taxon>
        <taxon>Rhabditina</taxon>
        <taxon>Rhabditomorpha</taxon>
        <taxon>Strongyloidea</taxon>
        <taxon>Metastrongylidae</taxon>
        <taxon>Angiostrongylus</taxon>
    </lineage>
</organism>
<keyword evidence="2" id="KW-1185">Reference proteome</keyword>
<evidence type="ECO:0000313" key="3">
    <source>
        <dbReference type="WBParaSite" id="ACOC_0000388501-mRNA-1"/>
    </source>
</evidence>
<sequence length="73" mass="7826">MMLDESLERAEPTGLPLHATGKMEDLLVPALVTRPLTGLQVVQVIDLSWGGWHSGSDVGYYEHGASSIPLPAN</sequence>
<reference evidence="3" key="1">
    <citation type="submission" date="2017-02" db="UniProtKB">
        <authorList>
            <consortium name="WormBaseParasite"/>
        </authorList>
    </citation>
    <scope>IDENTIFICATION</scope>
</reference>
<dbReference type="Proteomes" id="UP000267027">
    <property type="component" value="Unassembled WGS sequence"/>
</dbReference>
<reference evidence="1 2" key="2">
    <citation type="submission" date="2018-11" db="EMBL/GenBank/DDBJ databases">
        <authorList>
            <consortium name="Pathogen Informatics"/>
        </authorList>
    </citation>
    <scope>NUCLEOTIDE SEQUENCE [LARGE SCALE GENOMIC DNA]</scope>
    <source>
        <strain evidence="1 2">Costa Rica</strain>
    </source>
</reference>
<protein>
    <submittedName>
        <fullName evidence="3">Oxidored_molyb domain-containing protein</fullName>
    </submittedName>
</protein>
<gene>
    <name evidence="1" type="ORF">ACOC_LOCUS3886</name>
</gene>
<name>A0A0R3PHQ8_ANGCS</name>
<dbReference type="WBParaSite" id="ACOC_0000388501-mRNA-1">
    <property type="protein sequence ID" value="ACOC_0000388501-mRNA-1"/>
    <property type="gene ID" value="ACOC_0000388501"/>
</dbReference>
<dbReference type="AlphaFoldDB" id="A0A0R3PHQ8"/>
<dbReference type="OrthoDB" id="10534129at2759"/>
<dbReference type="EMBL" id="UYYA01001532">
    <property type="protein sequence ID" value="VDM55471.1"/>
    <property type="molecule type" value="Genomic_DNA"/>
</dbReference>
<accession>A0A0R3PHQ8</accession>
<proteinExistence type="predicted"/>
<evidence type="ECO:0000313" key="2">
    <source>
        <dbReference type="Proteomes" id="UP000267027"/>
    </source>
</evidence>